<dbReference type="Gene3D" id="1.10.3210.10">
    <property type="entry name" value="Hypothetical protein af1432"/>
    <property type="match status" value="1"/>
</dbReference>
<dbReference type="EMBL" id="GG657898">
    <property type="protein sequence ID" value="EEF79732.1"/>
    <property type="molecule type" value="Genomic_DNA"/>
</dbReference>
<reference evidence="12" key="1">
    <citation type="submission" date="2008-01" db="EMBL/GenBank/DDBJ databases">
        <authorList>
            <person name="Schaefer H."/>
            <person name="Ferriera S."/>
            <person name="Johnson J."/>
            <person name="Kravitz S."/>
            <person name="Beeson K."/>
            <person name="Sutton G."/>
            <person name="Rogers Y.-H."/>
            <person name="Friedman R."/>
            <person name="Frazier M."/>
            <person name="Venter J.C."/>
        </authorList>
    </citation>
    <scope>NUCLEOTIDE SEQUENCE</scope>
    <source>
        <strain evidence="12">DMS010</strain>
    </source>
</reference>
<dbReference type="Proteomes" id="UP000004679">
    <property type="component" value="Unassembled WGS sequence"/>
</dbReference>
<evidence type="ECO:0000313" key="10">
    <source>
        <dbReference type="EMBL" id="EEF80576.1"/>
    </source>
</evidence>
<dbReference type="EMBL" id="GG657904">
    <property type="protein sequence ID" value="EEF78846.1"/>
    <property type="molecule type" value="Genomic_DNA"/>
</dbReference>
<evidence type="ECO:0000313" key="9">
    <source>
        <dbReference type="EMBL" id="EEF80417.1"/>
    </source>
</evidence>
<dbReference type="HOGENOM" id="CLU_089999_3_0_6"/>
<reference evidence="12 13" key="2">
    <citation type="journal article" date="2011" name="J. Bacteriol.">
        <title>Draft genome sequence of the chemolithoheterotrophic, halophilic methylotroph Methylophaga thiooxydans DMS010.</title>
        <authorList>
            <person name="Boden R."/>
            <person name="Ferriera S."/>
            <person name="Johnson J."/>
            <person name="Kelly D.P."/>
            <person name="Murrell J.C."/>
            <person name="Schafer H."/>
        </authorList>
    </citation>
    <scope>NUCLEOTIDE SEQUENCE [LARGE SCALE GENOMIC DNA]</scope>
    <source>
        <strain evidence="12 13">DMS010</strain>
    </source>
</reference>
<gene>
    <name evidence="9" type="ORF">MDMS009_1030</name>
    <name evidence="7" type="ORF">MDMS009_1209</name>
    <name evidence="8" type="ORF">MDMS009_1213</name>
    <name evidence="6" type="ORF">MDMS009_1298</name>
    <name evidence="5" type="ORF">MDMS009_1670</name>
    <name evidence="4" type="ORF">MDMS009_2377</name>
    <name evidence="3" type="ORF">MDMS009_2460</name>
    <name evidence="2" type="ORF">MDMS009_2590</name>
    <name evidence="1" type="ORF">MDMS009_2996</name>
    <name evidence="12" type="ORF">MDMS009_337</name>
    <name evidence="11" type="ORF">MDMS009_538</name>
    <name evidence="10" type="ORF">MDMS009_901</name>
</gene>
<dbReference type="EMBL" id="GG657895">
    <property type="protein sequence ID" value="EEF80317.1"/>
    <property type="molecule type" value="Genomic_DNA"/>
</dbReference>
<dbReference type="EMBL" id="GG657900">
    <property type="protein sequence ID" value="EEF79117.1"/>
    <property type="molecule type" value="Genomic_DNA"/>
</dbReference>
<evidence type="ECO:0000313" key="11">
    <source>
        <dbReference type="EMBL" id="EEF80811.1"/>
    </source>
</evidence>
<dbReference type="Pfam" id="PF12917">
    <property type="entry name" value="YfbR-like"/>
    <property type="match status" value="1"/>
</dbReference>
<sequence length="194" mass="21826">MELGIVRGIQIMNMKEASEMRPDILTISGEYFNFMCPEESEFDIYVAAHGLSNICRFAGHTNKFYSVAQHSVYVSEIVPPEMALHGLLHDAAEAFVGDVARPLKNLLPDYREIEKRVEKAVLGRFGLDAEMPAEVKHADLVLLATEQRDLMAPHDDEWPLIKDIEPLKKAIEPVSPSTAFLMFVGRYLQIVGQL</sequence>
<dbReference type="EMBL" id="GG657896">
    <property type="protein sequence ID" value="EEF80141.1"/>
    <property type="molecule type" value="Genomic_DNA"/>
</dbReference>
<dbReference type="EMBL" id="GG657907">
    <property type="protein sequence ID" value="EEF78452.1"/>
    <property type="molecule type" value="Genomic_DNA"/>
</dbReference>
<evidence type="ECO:0000313" key="6">
    <source>
        <dbReference type="EMBL" id="EEF80141.1"/>
    </source>
</evidence>
<evidence type="ECO:0000313" key="3">
    <source>
        <dbReference type="EMBL" id="EEF78943.1"/>
    </source>
</evidence>
<organism evidence="12 13">
    <name type="scientific">Methylophaga thiooxydans DMS010</name>
    <dbReference type="NCBI Taxonomy" id="637616"/>
    <lineage>
        <taxon>Bacteria</taxon>
        <taxon>Pseudomonadati</taxon>
        <taxon>Pseudomonadota</taxon>
        <taxon>Gammaproteobacteria</taxon>
        <taxon>Thiotrichales</taxon>
        <taxon>Piscirickettsiaceae</taxon>
        <taxon>Methylophaga</taxon>
    </lineage>
</organism>
<evidence type="ECO:0000313" key="1">
    <source>
        <dbReference type="EMBL" id="EEF78452.1"/>
    </source>
</evidence>
<dbReference type="EMBL" id="GG657888">
    <property type="protein sequence ID" value="EEF80811.1"/>
    <property type="molecule type" value="Genomic_DNA"/>
</dbReference>
<protein>
    <recommendedName>
        <fullName evidence="14">HD domain-containing protein</fullName>
    </recommendedName>
</protein>
<evidence type="ECO:0000313" key="8">
    <source>
        <dbReference type="EMBL" id="EEF80317.1"/>
    </source>
</evidence>
<dbReference type="EMBL" id="GG657895">
    <property type="protein sequence ID" value="EEF80313.1"/>
    <property type="molecule type" value="Genomic_DNA"/>
</dbReference>
<evidence type="ECO:0000313" key="2">
    <source>
        <dbReference type="EMBL" id="EEF78846.1"/>
    </source>
</evidence>
<evidence type="ECO:0008006" key="14">
    <source>
        <dbReference type="Google" id="ProtNLM"/>
    </source>
</evidence>
<proteinExistence type="predicted"/>
<dbReference type="EMBL" id="GG657884">
    <property type="protein sequence ID" value="EEF81017.1"/>
    <property type="molecule type" value="Genomic_DNA"/>
</dbReference>
<dbReference type="EMBL" id="GG657903">
    <property type="protein sequence ID" value="EEF78943.1"/>
    <property type="molecule type" value="Genomic_DNA"/>
</dbReference>
<dbReference type="SUPFAM" id="SSF109604">
    <property type="entry name" value="HD-domain/PDEase-like"/>
    <property type="match status" value="1"/>
</dbReference>
<keyword evidence="13" id="KW-1185">Reference proteome</keyword>
<evidence type="ECO:0000313" key="4">
    <source>
        <dbReference type="EMBL" id="EEF79117.1"/>
    </source>
</evidence>
<evidence type="ECO:0000313" key="12">
    <source>
        <dbReference type="EMBL" id="EEF81017.1"/>
    </source>
</evidence>
<dbReference type="EMBL" id="GG657892">
    <property type="protein sequence ID" value="EEF80576.1"/>
    <property type="molecule type" value="Genomic_DNA"/>
</dbReference>
<dbReference type="EMBL" id="GG657893">
    <property type="protein sequence ID" value="EEF80417.1"/>
    <property type="molecule type" value="Genomic_DNA"/>
</dbReference>
<name>C0N2I0_9GAMM</name>
<evidence type="ECO:0000313" key="7">
    <source>
        <dbReference type="EMBL" id="EEF80313.1"/>
    </source>
</evidence>
<accession>C0N2I0</accession>
<evidence type="ECO:0000313" key="13">
    <source>
        <dbReference type="Proteomes" id="UP000004679"/>
    </source>
</evidence>
<dbReference type="AlphaFoldDB" id="C0N2I0"/>
<evidence type="ECO:0000313" key="5">
    <source>
        <dbReference type="EMBL" id="EEF79732.1"/>
    </source>
</evidence>